<name>A0ABN9VH42_9DINO</name>
<gene>
    <name evidence="1" type="ORF">PCOR1329_LOCUS57972</name>
</gene>
<proteinExistence type="predicted"/>
<dbReference type="Pfam" id="PF12314">
    <property type="entry name" value="IMCp"/>
    <property type="match status" value="1"/>
</dbReference>
<reference evidence="1" key="1">
    <citation type="submission" date="2023-10" db="EMBL/GenBank/DDBJ databases">
        <authorList>
            <person name="Chen Y."/>
            <person name="Shah S."/>
            <person name="Dougan E. K."/>
            <person name="Thang M."/>
            <person name="Chan C."/>
        </authorList>
    </citation>
    <scope>NUCLEOTIDE SEQUENCE [LARGE SCALE GENOMIC DNA]</scope>
</reference>
<keyword evidence="2" id="KW-1185">Reference proteome</keyword>
<organism evidence="1 2">
    <name type="scientific">Prorocentrum cordatum</name>
    <dbReference type="NCBI Taxonomy" id="2364126"/>
    <lineage>
        <taxon>Eukaryota</taxon>
        <taxon>Sar</taxon>
        <taxon>Alveolata</taxon>
        <taxon>Dinophyceae</taxon>
        <taxon>Prorocentrales</taxon>
        <taxon>Prorocentraceae</taxon>
        <taxon>Prorocentrum</taxon>
    </lineage>
</organism>
<dbReference type="InterPro" id="IPR022086">
    <property type="entry name" value="IMCp"/>
</dbReference>
<accession>A0ABN9VH42</accession>
<dbReference type="EMBL" id="CAUYUJ010017172">
    <property type="protein sequence ID" value="CAK0872526.1"/>
    <property type="molecule type" value="Genomic_DNA"/>
</dbReference>
<dbReference type="Proteomes" id="UP001189429">
    <property type="component" value="Unassembled WGS sequence"/>
</dbReference>
<evidence type="ECO:0000313" key="1">
    <source>
        <dbReference type="EMBL" id="CAK0872526.1"/>
    </source>
</evidence>
<comment type="caution">
    <text evidence="1">The sequence shown here is derived from an EMBL/GenBank/DDBJ whole genome shotgun (WGS) entry which is preliminary data.</text>
</comment>
<sequence>MVMEPVAVTMQQPSTEPVQTYGAPGAGAGAGYEAPQVIETTVTVGEAVYVQPAPPGSMARAAEPTYAAAASGNGGVYGVEPTYAGAAGGAGGGAAGGASGAFGGASGAFGGASGALGGASGTFGGASGAFSGAGGAPGPVVVEQLPPVIAAPQYVTPQPAMTYAAPRGGMGGGMEASAGMQAPAGMQYVTEPVATGAPPPVEPVQTYEAPAPVVTQGPVTVAPPVYVERAAAPPPVEPVQGVYAAGSMTGPSYAAGSMTMPSVGSPMAAASSMLGGQASFGGQATAGNVYAAPPGVYAAGSMTGPSYAAGSMTMPSVGSPMAAASSMLGGQASFGGQATAGNVYAAPPVQTTYAGASQSVDAREVIKEVPVVQVQTVERIQEVPQVQIQEVIREVPTVQVEEVIKQVIVPQYQEVIKHVPVPQIQTVEKIVEIPQMRVNTRHVQVPQIQTVEVIKQVIKEEVREVIREVPKIQVQTVEKIVEVPQVQYQERIVEVVEHQVDEVINQVPVPVVQEVVRHVPKIQVQTVEKIVSVPQVQVQERVVEIPQVQCVYLPAEEPAIDMMAPTDTAFSNSVMVGATMRDLPGGSPQVVQTEQGPMLMEPVATGVPGAPVTMTMPSMSTAGVARGMNLWNEDCTFRLCDDSDIQQYKGRTTVFEKTEYQSVTQAVAFLNGLPGGGQDSWVVVFSQSHGCWYVLYKVGSKETALQHFGL</sequence>
<evidence type="ECO:0008006" key="3">
    <source>
        <dbReference type="Google" id="ProtNLM"/>
    </source>
</evidence>
<evidence type="ECO:0000313" key="2">
    <source>
        <dbReference type="Proteomes" id="UP001189429"/>
    </source>
</evidence>
<protein>
    <recommendedName>
        <fullName evidence="3">Subtilisin</fullName>
    </recommendedName>
</protein>